<dbReference type="AlphaFoldDB" id="A0A0C2XZE0"/>
<dbReference type="PANTHER" id="PTHR31252">
    <property type="entry name" value="DUF4419 DOMAIN-CONTAINING PROTEIN"/>
    <property type="match status" value="1"/>
</dbReference>
<accession>A0A0C2XZE0</accession>
<dbReference type="Proteomes" id="UP000054097">
    <property type="component" value="Unassembled WGS sequence"/>
</dbReference>
<sequence>MPITFKVAAHEANEVKRYGYGEKKVPDAQGIVSQVWQEDGVKCEEVLQSSYQSNENFVPDSSAFVNSVVNAYNRHYHLVIRPDDLWTSILSQMNLYVNAHAEELRSKFVAHEGKKKLVV</sequence>
<name>A0A0C2XZE0_SERVB</name>
<dbReference type="InterPro" id="IPR025533">
    <property type="entry name" value="DUF4419"/>
</dbReference>
<keyword evidence="2" id="KW-1185">Reference proteome</keyword>
<reference evidence="2" key="2">
    <citation type="submission" date="2015-01" db="EMBL/GenBank/DDBJ databases">
        <title>Evolutionary Origins and Diversification of the Mycorrhizal Mutualists.</title>
        <authorList>
            <consortium name="DOE Joint Genome Institute"/>
            <consortium name="Mycorrhizal Genomics Consortium"/>
            <person name="Kohler A."/>
            <person name="Kuo A."/>
            <person name="Nagy L.G."/>
            <person name="Floudas D."/>
            <person name="Copeland A."/>
            <person name="Barry K.W."/>
            <person name="Cichocki N."/>
            <person name="Veneault-Fourrey C."/>
            <person name="LaButti K."/>
            <person name="Lindquist E.A."/>
            <person name="Lipzen A."/>
            <person name="Lundell T."/>
            <person name="Morin E."/>
            <person name="Murat C."/>
            <person name="Riley R."/>
            <person name="Ohm R."/>
            <person name="Sun H."/>
            <person name="Tunlid A."/>
            <person name="Henrissat B."/>
            <person name="Grigoriev I.V."/>
            <person name="Hibbett D.S."/>
            <person name="Martin F."/>
        </authorList>
    </citation>
    <scope>NUCLEOTIDE SEQUENCE [LARGE SCALE GENOMIC DNA]</scope>
    <source>
        <strain evidence="2">MAFF 305830</strain>
    </source>
</reference>
<organism evidence="1 2">
    <name type="scientific">Serendipita vermifera MAFF 305830</name>
    <dbReference type="NCBI Taxonomy" id="933852"/>
    <lineage>
        <taxon>Eukaryota</taxon>
        <taxon>Fungi</taxon>
        <taxon>Dikarya</taxon>
        <taxon>Basidiomycota</taxon>
        <taxon>Agaricomycotina</taxon>
        <taxon>Agaricomycetes</taxon>
        <taxon>Sebacinales</taxon>
        <taxon>Serendipitaceae</taxon>
        <taxon>Serendipita</taxon>
    </lineage>
</organism>
<evidence type="ECO:0000313" key="2">
    <source>
        <dbReference type="Proteomes" id="UP000054097"/>
    </source>
</evidence>
<feature type="non-terminal residue" evidence="1">
    <location>
        <position position="119"/>
    </location>
</feature>
<dbReference type="EMBL" id="KN824277">
    <property type="protein sequence ID" value="KIM34227.1"/>
    <property type="molecule type" value="Genomic_DNA"/>
</dbReference>
<reference evidence="1 2" key="1">
    <citation type="submission" date="2014-04" db="EMBL/GenBank/DDBJ databases">
        <authorList>
            <consortium name="DOE Joint Genome Institute"/>
            <person name="Kuo A."/>
            <person name="Zuccaro A."/>
            <person name="Kohler A."/>
            <person name="Nagy L.G."/>
            <person name="Floudas D."/>
            <person name="Copeland A."/>
            <person name="Barry K.W."/>
            <person name="Cichocki N."/>
            <person name="Veneault-Fourrey C."/>
            <person name="LaButti K."/>
            <person name="Lindquist E.A."/>
            <person name="Lipzen A."/>
            <person name="Lundell T."/>
            <person name="Morin E."/>
            <person name="Murat C."/>
            <person name="Sun H."/>
            <person name="Tunlid A."/>
            <person name="Henrissat B."/>
            <person name="Grigoriev I.V."/>
            <person name="Hibbett D.S."/>
            <person name="Martin F."/>
            <person name="Nordberg H.P."/>
            <person name="Cantor M.N."/>
            <person name="Hua S.X."/>
        </authorList>
    </citation>
    <scope>NUCLEOTIDE SEQUENCE [LARGE SCALE GENOMIC DNA]</scope>
    <source>
        <strain evidence="1 2">MAFF 305830</strain>
    </source>
</reference>
<proteinExistence type="predicted"/>
<dbReference type="STRING" id="933852.A0A0C2XZE0"/>
<dbReference type="HOGENOM" id="CLU_2067118_0_0_1"/>
<evidence type="ECO:0000313" key="1">
    <source>
        <dbReference type="EMBL" id="KIM34227.1"/>
    </source>
</evidence>
<protein>
    <submittedName>
        <fullName evidence="1">Uncharacterized protein</fullName>
    </submittedName>
</protein>
<gene>
    <name evidence="1" type="ORF">M408DRAFT_19166</name>
</gene>
<dbReference type="Pfam" id="PF14388">
    <property type="entry name" value="DUF4419"/>
    <property type="match status" value="1"/>
</dbReference>
<dbReference type="PANTHER" id="PTHR31252:SF11">
    <property type="entry name" value="DUF4419 DOMAIN-CONTAINING PROTEIN"/>
    <property type="match status" value="1"/>
</dbReference>
<dbReference type="OrthoDB" id="9978173at2759"/>